<protein>
    <submittedName>
        <fullName evidence="1">Uncharacterized protein</fullName>
    </submittedName>
</protein>
<gene>
    <name evidence="1" type="ORF">AVEN_85991_1</name>
</gene>
<dbReference type="Proteomes" id="UP000499080">
    <property type="component" value="Unassembled WGS sequence"/>
</dbReference>
<evidence type="ECO:0000313" key="2">
    <source>
        <dbReference type="Proteomes" id="UP000499080"/>
    </source>
</evidence>
<proteinExistence type="predicted"/>
<dbReference type="AlphaFoldDB" id="A0A4Y2RUN9"/>
<comment type="caution">
    <text evidence="1">The sequence shown here is derived from an EMBL/GenBank/DDBJ whole genome shotgun (WGS) entry which is preliminary data.</text>
</comment>
<dbReference type="EMBL" id="BGPR01018366">
    <property type="protein sequence ID" value="GBN78979.1"/>
    <property type="molecule type" value="Genomic_DNA"/>
</dbReference>
<organism evidence="1 2">
    <name type="scientific">Araneus ventricosus</name>
    <name type="common">Orbweaver spider</name>
    <name type="synonym">Epeira ventricosa</name>
    <dbReference type="NCBI Taxonomy" id="182803"/>
    <lineage>
        <taxon>Eukaryota</taxon>
        <taxon>Metazoa</taxon>
        <taxon>Ecdysozoa</taxon>
        <taxon>Arthropoda</taxon>
        <taxon>Chelicerata</taxon>
        <taxon>Arachnida</taxon>
        <taxon>Araneae</taxon>
        <taxon>Araneomorphae</taxon>
        <taxon>Entelegynae</taxon>
        <taxon>Araneoidea</taxon>
        <taxon>Araneidae</taxon>
        <taxon>Araneus</taxon>
    </lineage>
</organism>
<sequence length="129" mass="15089">MTVYLQIYDVQRRVIHEKIHTLIRFLVHTTNVQFVRAWSPGTYHKGNPVPSRRSIACFLHSNSDAFLQCLQRCWHWGYISFVLHIPSQEEITWREIWRSGGYGNRGTSSRPALPIQRCGRSLLRKSPAI</sequence>
<accession>A0A4Y2RUN9</accession>
<keyword evidence="2" id="KW-1185">Reference proteome</keyword>
<reference evidence="1 2" key="1">
    <citation type="journal article" date="2019" name="Sci. Rep.">
        <title>Orb-weaving spider Araneus ventricosus genome elucidates the spidroin gene catalogue.</title>
        <authorList>
            <person name="Kono N."/>
            <person name="Nakamura H."/>
            <person name="Ohtoshi R."/>
            <person name="Moran D.A.P."/>
            <person name="Shinohara A."/>
            <person name="Yoshida Y."/>
            <person name="Fujiwara M."/>
            <person name="Mori M."/>
            <person name="Tomita M."/>
            <person name="Arakawa K."/>
        </authorList>
    </citation>
    <scope>NUCLEOTIDE SEQUENCE [LARGE SCALE GENOMIC DNA]</scope>
</reference>
<name>A0A4Y2RUN9_ARAVE</name>
<evidence type="ECO:0000313" key="1">
    <source>
        <dbReference type="EMBL" id="GBN78979.1"/>
    </source>
</evidence>